<dbReference type="PANTHER" id="PTHR36966">
    <property type="entry name" value="REP-ASSOCIATED TYROSINE TRANSPOSASE"/>
    <property type="match status" value="1"/>
</dbReference>
<proteinExistence type="predicted"/>
<feature type="non-terminal residue" evidence="1">
    <location>
        <position position="1"/>
    </location>
</feature>
<evidence type="ECO:0008006" key="3">
    <source>
        <dbReference type="Google" id="ProtNLM"/>
    </source>
</evidence>
<reference evidence="1 2" key="1">
    <citation type="submission" date="2019-11" db="EMBL/GenBank/DDBJ databases">
        <title>Pedobacter sp. HMF7647 Genome sequencing and assembly.</title>
        <authorList>
            <person name="Kang H."/>
            <person name="Kim H."/>
            <person name="Joh K."/>
        </authorList>
    </citation>
    <scope>NUCLEOTIDE SEQUENCE [LARGE SCALE GENOMIC DNA]</scope>
    <source>
        <strain evidence="1 2">HMF7647</strain>
    </source>
</reference>
<dbReference type="PANTHER" id="PTHR36966:SF1">
    <property type="entry name" value="REP-ASSOCIATED TYROSINE TRANSPOSASE"/>
    <property type="match status" value="1"/>
</dbReference>
<evidence type="ECO:0000313" key="2">
    <source>
        <dbReference type="Proteomes" id="UP000466586"/>
    </source>
</evidence>
<gene>
    <name evidence="1" type="ORF">GS399_09365</name>
</gene>
<dbReference type="Gene3D" id="3.30.70.1290">
    <property type="entry name" value="Transposase IS200-like"/>
    <property type="match status" value="1"/>
</dbReference>
<accession>A0A7K1Y9A7</accession>
<comment type="caution">
    <text evidence="1">The sequence shown here is derived from an EMBL/GenBank/DDBJ whole genome shotgun (WGS) entry which is preliminary data.</text>
</comment>
<organism evidence="1 2">
    <name type="scientific">Hufsiella arboris</name>
    <dbReference type="NCBI Taxonomy" id="2695275"/>
    <lineage>
        <taxon>Bacteria</taxon>
        <taxon>Pseudomonadati</taxon>
        <taxon>Bacteroidota</taxon>
        <taxon>Sphingobacteriia</taxon>
        <taxon>Sphingobacteriales</taxon>
        <taxon>Sphingobacteriaceae</taxon>
        <taxon>Hufsiella</taxon>
    </lineage>
</organism>
<dbReference type="InterPro" id="IPR036515">
    <property type="entry name" value="Transposase_17_sf"/>
</dbReference>
<dbReference type="RefSeq" id="WP_160844364.1">
    <property type="nucleotide sequence ID" value="NZ_WVHT01000004.1"/>
</dbReference>
<dbReference type="Proteomes" id="UP000466586">
    <property type="component" value="Unassembled WGS sequence"/>
</dbReference>
<name>A0A7K1Y9A7_9SPHI</name>
<dbReference type="SUPFAM" id="SSF143422">
    <property type="entry name" value="Transposase IS200-like"/>
    <property type="match status" value="1"/>
</dbReference>
<dbReference type="EMBL" id="WVHT01000004">
    <property type="protein sequence ID" value="MXV51176.1"/>
    <property type="molecule type" value="Genomic_DNA"/>
</dbReference>
<sequence length="170" mass="19883">YNWIPLFHISDSYSLAYKWLNFLKEKDIAETLGFVIMPNHVHLIIELLSHEESNLNKIISNGKRFMAYEIIKRLKAINSTEILSKLRNSRSVNDISKGQLHKVFEASFDAKPIFSDSFYQQKLDYIHHNPVSGKWNLCTDFVNYPHSSAAFYELGIPHEHLQIKDFREAL</sequence>
<protein>
    <recommendedName>
        <fullName evidence="3">Transposase</fullName>
    </recommendedName>
</protein>
<dbReference type="GO" id="GO:0004803">
    <property type="term" value="F:transposase activity"/>
    <property type="evidence" value="ECO:0007669"/>
    <property type="project" value="InterPro"/>
</dbReference>
<dbReference type="GO" id="GO:0043565">
    <property type="term" value="F:sequence-specific DNA binding"/>
    <property type="evidence" value="ECO:0007669"/>
    <property type="project" value="TreeGrafter"/>
</dbReference>
<keyword evidence="2" id="KW-1185">Reference proteome</keyword>
<dbReference type="GO" id="GO:0006313">
    <property type="term" value="P:DNA transposition"/>
    <property type="evidence" value="ECO:0007669"/>
    <property type="project" value="InterPro"/>
</dbReference>
<dbReference type="AlphaFoldDB" id="A0A7K1Y9A7"/>
<evidence type="ECO:0000313" key="1">
    <source>
        <dbReference type="EMBL" id="MXV51176.1"/>
    </source>
</evidence>
<dbReference type="InterPro" id="IPR052715">
    <property type="entry name" value="RAYT_transposase"/>
</dbReference>